<dbReference type="Proteomes" id="UP000242502">
    <property type="component" value="Unassembled WGS sequence"/>
</dbReference>
<protein>
    <recommendedName>
        <fullName evidence="3">Fungal lipase-like domain-containing protein</fullName>
    </recommendedName>
</protein>
<name>A0A1D2QM62_9GAMM</name>
<dbReference type="Pfam" id="PF26363">
    <property type="entry name" value="Phospholipase-like"/>
    <property type="match status" value="1"/>
</dbReference>
<evidence type="ECO:0000313" key="2">
    <source>
        <dbReference type="Proteomes" id="UP000242502"/>
    </source>
</evidence>
<dbReference type="EMBL" id="MDLC01000059">
    <property type="protein sequence ID" value="ODS22659.1"/>
    <property type="molecule type" value="Genomic_DNA"/>
</dbReference>
<accession>A0A1D2QM62</accession>
<reference evidence="1 2" key="1">
    <citation type="journal article" date="2016" name="Appl. Environ. Microbiol.">
        <title>Lack of Overt Genome Reduction in the Bryostatin-Producing Bryozoan Symbiont "Candidatus Endobugula sertula".</title>
        <authorList>
            <person name="Miller I.J."/>
            <person name="Vanee N."/>
            <person name="Fong S.S."/>
            <person name="Lim-Fong G.E."/>
            <person name="Kwan J.C."/>
        </authorList>
    </citation>
    <scope>NUCLEOTIDE SEQUENCE [LARGE SCALE GENOMIC DNA]</scope>
    <source>
        <strain evidence="1">AB1-4</strain>
    </source>
</reference>
<proteinExistence type="predicted"/>
<gene>
    <name evidence="1" type="ORF">AB835_12900</name>
</gene>
<evidence type="ECO:0000313" key="1">
    <source>
        <dbReference type="EMBL" id="ODS22659.1"/>
    </source>
</evidence>
<dbReference type="InterPro" id="IPR029058">
    <property type="entry name" value="AB_hydrolase_fold"/>
</dbReference>
<dbReference type="SUPFAM" id="SSF53474">
    <property type="entry name" value="alpha/beta-Hydrolases"/>
    <property type="match status" value="1"/>
</dbReference>
<organism evidence="1 2">
    <name type="scientific">Candidatus Endobugula sertula</name>
    <name type="common">Bugula neritina bacterial symbiont</name>
    <dbReference type="NCBI Taxonomy" id="62101"/>
    <lineage>
        <taxon>Bacteria</taxon>
        <taxon>Pseudomonadati</taxon>
        <taxon>Pseudomonadota</taxon>
        <taxon>Gammaproteobacteria</taxon>
        <taxon>Cellvibrionales</taxon>
        <taxon>Cellvibrionaceae</taxon>
        <taxon>Candidatus Endobugula</taxon>
    </lineage>
</organism>
<comment type="caution">
    <text evidence="1">The sequence shown here is derived from an EMBL/GenBank/DDBJ whole genome shotgun (WGS) entry which is preliminary data.</text>
</comment>
<evidence type="ECO:0008006" key="3">
    <source>
        <dbReference type="Google" id="ProtNLM"/>
    </source>
</evidence>
<sequence length="172" mass="18716">MGRQLLANIRNLLGYSTPKVYKQAGALALQLKKQAAHENKTLRAVGHSLGGGLTAVACAKAGIKGCAFSSAALGAKTMKRLTPEEKENAKNLVSNYLVEGDLLNNSRFTNAFRMEAKATIPGNRVIIKPKPGEYLKPFLARHSDSHKCYMEVLKAQSKEHNLSSEPPPEYLP</sequence>
<dbReference type="AlphaFoldDB" id="A0A1D2QM62"/>